<proteinExistence type="predicted"/>
<keyword evidence="7" id="KW-1185">Reference proteome</keyword>
<dbReference type="Gene3D" id="3.40.640.10">
    <property type="entry name" value="Type I PLP-dependent aspartate aminotransferase-like (Major domain)"/>
    <property type="match status" value="1"/>
</dbReference>
<gene>
    <name evidence="6" type="ORF">ABS764_07780</name>
</gene>
<dbReference type="InterPro" id="IPR051326">
    <property type="entry name" value="Kynurenine-oxoglutarate_AT"/>
</dbReference>
<keyword evidence="2 6" id="KW-0032">Aminotransferase</keyword>
<evidence type="ECO:0000313" key="6">
    <source>
        <dbReference type="EMBL" id="MFL9830743.1"/>
    </source>
</evidence>
<dbReference type="SUPFAM" id="SSF53383">
    <property type="entry name" value="PLP-dependent transferases"/>
    <property type="match status" value="1"/>
</dbReference>
<keyword evidence="4" id="KW-0663">Pyridoxal phosphate</keyword>
<feature type="domain" description="Aminotransferase class I/classII large" evidence="5">
    <location>
        <begin position="24"/>
        <end position="372"/>
    </location>
</feature>
<accession>A0ABW8XS88</accession>
<dbReference type="InterPro" id="IPR015424">
    <property type="entry name" value="PyrdxlP-dep_Trfase"/>
</dbReference>
<dbReference type="InterPro" id="IPR015422">
    <property type="entry name" value="PyrdxlP-dep_Trfase_small"/>
</dbReference>
<dbReference type="InterPro" id="IPR004839">
    <property type="entry name" value="Aminotransferase_I/II_large"/>
</dbReference>
<comment type="cofactor">
    <cofactor evidence="1">
        <name>pyridoxal 5'-phosphate</name>
        <dbReference type="ChEBI" id="CHEBI:597326"/>
    </cofactor>
</comment>
<evidence type="ECO:0000256" key="4">
    <source>
        <dbReference type="ARBA" id="ARBA00022898"/>
    </source>
</evidence>
<dbReference type="PANTHER" id="PTHR43807:SF20">
    <property type="entry name" value="FI04487P"/>
    <property type="match status" value="1"/>
</dbReference>
<comment type="caution">
    <text evidence="6">The sequence shown here is derived from an EMBL/GenBank/DDBJ whole genome shotgun (WGS) entry which is preliminary data.</text>
</comment>
<dbReference type="RefSeq" id="WP_408081228.1">
    <property type="nucleotide sequence ID" value="NZ_JBELQA010000004.1"/>
</dbReference>
<dbReference type="EMBL" id="JBELQA010000004">
    <property type="protein sequence ID" value="MFL9830743.1"/>
    <property type="molecule type" value="Genomic_DNA"/>
</dbReference>
<dbReference type="CDD" id="cd00609">
    <property type="entry name" value="AAT_like"/>
    <property type="match status" value="1"/>
</dbReference>
<evidence type="ECO:0000256" key="3">
    <source>
        <dbReference type="ARBA" id="ARBA00022679"/>
    </source>
</evidence>
<dbReference type="PANTHER" id="PTHR43807">
    <property type="entry name" value="FI04487P"/>
    <property type="match status" value="1"/>
</dbReference>
<dbReference type="InterPro" id="IPR015421">
    <property type="entry name" value="PyrdxlP-dep_Trfase_major"/>
</dbReference>
<protein>
    <submittedName>
        <fullName evidence="6">Methionine aminotransferase</fullName>
    </submittedName>
</protein>
<evidence type="ECO:0000256" key="1">
    <source>
        <dbReference type="ARBA" id="ARBA00001933"/>
    </source>
</evidence>
<dbReference type="NCBIfam" id="NF006569">
    <property type="entry name" value="PRK09082.1"/>
    <property type="match status" value="1"/>
</dbReference>
<name>A0ABW8XS88_9FLAO</name>
<dbReference type="Proteomes" id="UP001629260">
    <property type="component" value="Unassembled WGS sequence"/>
</dbReference>
<keyword evidence="3" id="KW-0808">Transferase</keyword>
<organism evidence="6 7">
    <name type="scientific">Flavobacterium plantiphilum</name>
    <dbReference type="NCBI Taxonomy" id="3163297"/>
    <lineage>
        <taxon>Bacteria</taxon>
        <taxon>Pseudomonadati</taxon>
        <taxon>Bacteroidota</taxon>
        <taxon>Flavobacteriia</taxon>
        <taxon>Flavobacteriales</taxon>
        <taxon>Flavobacteriaceae</taxon>
        <taxon>Flavobacterium</taxon>
    </lineage>
</organism>
<reference evidence="6 7" key="1">
    <citation type="submission" date="2024-06" db="EMBL/GenBank/DDBJ databases">
        <authorList>
            <person name="Kaempfer P."/>
            <person name="Viver T."/>
        </authorList>
    </citation>
    <scope>NUCLEOTIDE SEQUENCE [LARGE SCALE GENOMIC DNA]</scope>
    <source>
        <strain evidence="6 7">ST-87</strain>
    </source>
</reference>
<evidence type="ECO:0000313" key="7">
    <source>
        <dbReference type="Proteomes" id="UP001629260"/>
    </source>
</evidence>
<evidence type="ECO:0000259" key="5">
    <source>
        <dbReference type="Pfam" id="PF00155"/>
    </source>
</evidence>
<dbReference type="GO" id="GO:0008483">
    <property type="term" value="F:transaminase activity"/>
    <property type="evidence" value="ECO:0007669"/>
    <property type="project" value="UniProtKB-KW"/>
</dbReference>
<dbReference type="Gene3D" id="3.90.1150.10">
    <property type="entry name" value="Aspartate Aminotransferase, domain 1"/>
    <property type="match status" value="1"/>
</dbReference>
<dbReference type="Pfam" id="PF00155">
    <property type="entry name" value="Aminotran_1_2"/>
    <property type="match status" value="1"/>
</dbReference>
<evidence type="ECO:0000256" key="2">
    <source>
        <dbReference type="ARBA" id="ARBA00022576"/>
    </source>
</evidence>
<sequence>MSKLSNISTSIFTVMSKMATEHNAINLSQGFPNFPVDEKLTDIVAQLTKQDVHQYTPMAGYPPLMNKITTLVAHSYQRTIQSETEILVTTGATQGIFSSVQALVGNGDEVIILDPSYDSYEPNVLLSNGTPVRIALNDDYTPNWEIIEAACSEKTKMIIINNPHNPTGKILTESDFEALEKLLEKFPNIILLSDEVYEYITFEQKHISVHTKPLLRNRTVVISSFGKTFHITGWKIGYVVAPEHLMTEIKKVHQFLVFSVNSLSQAAISEYLDIVFVDNIGDFYQQKRDCFRQLLGKSRFKLLPCEGTYFQVVSYEAISNENDVDFCKRLITEHGVAAIPISTFYENEKDLKLIRFCFAKDNATLEEAARRLCEI</sequence>